<dbReference type="AlphaFoldDB" id="A0A392VR39"/>
<accession>A0A392VR39</accession>
<organism evidence="1 2">
    <name type="scientific">Trifolium medium</name>
    <dbReference type="NCBI Taxonomy" id="97028"/>
    <lineage>
        <taxon>Eukaryota</taxon>
        <taxon>Viridiplantae</taxon>
        <taxon>Streptophyta</taxon>
        <taxon>Embryophyta</taxon>
        <taxon>Tracheophyta</taxon>
        <taxon>Spermatophyta</taxon>
        <taxon>Magnoliopsida</taxon>
        <taxon>eudicotyledons</taxon>
        <taxon>Gunneridae</taxon>
        <taxon>Pentapetalae</taxon>
        <taxon>rosids</taxon>
        <taxon>fabids</taxon>
        <taxon>Fabales</taxon>
        <taxon>Fabaceae</taxon>
        <taxon>Papilionoideae</taxon>
        <taxon>50 kb inversion clade</taxon>
        <taxon>NPAAA clade</taxon>
        <taxon>Hologalegina</taxon>
        <taxon>IRL clade</taxon>
        <taxon>Trifolieae</taxon>
        <taxon>Trifolium</taxon>
    </lineage>
</organism>
<sequence>VHIGEALGLLAALKWIHELQLGPVEFELDSESG</sequence>
<reference evidence="1 2" key="1">
    <citation type="journal article" date="2018" name="Front. Plant Sci.">
        <title>Red Clover (Trifolium pratense) and Zigzag Clover (T. medium) - A Picture of Genomic Similarities and Differences.</title>
        <authorList>
            <person name="Dluhosova J."/>
            <person name="Istvanek J."/>
            <person name="Nedelnik J."/>
            <person name="Repkova J."/>
        </authorList>
    </citation>
    <scope>NUCLEOTIDE SEQUENCE [LARGE SCALE GENOMIC DNA]</scope>
    <source>
        <strain evidence="2">cv. 10/8</strain>
        <tissue evidence="1">Leaf</tissue>
    </source>
</reference>
<evidence type="ECO:0000313" key="1">
    <source>
        <dbReference type="EMBL" id="MCI88890.1"/>
    </source>
</evidence>
<comment type="caution">
    <text evidence="1">The sequence shown here is derived from an EMBL/GenBank/DDBJ whole genome shotgun (WGS) entry which is preliminary data.</text>
</comment>
<dbReference type="EMBL" id="LXQA011204849">
    <property type="protein sequence ID" value="MCI88890.1"/>
    <property type="molecule type" value="Genomic_DNA"/>
</dbReference>
<evidence type="ECO:0000313" key="2">
    <source>
        <dbReference type="Proteomes" id="UP000265520"/>
    </source>
</evidence>
<name>A0A392VR39_9FABA</name>
<dbReference type="Proteomes" id="UP000265520">
    <property type="component" value="Unassembled WGS sequence"/>
</dbReference>
<protein>
    <submittedName>
        <fullName evidence="1">Uncharacterized protein</fullName>
    </submittedName>
</protein>
<proteinExistence type="predicted"/>
<feature type="non-terminal residue" evidence="1">
    <location>
        <position position="1"/>
    </location>
</feature>
<keyword evidence="2" id="KW-1185">Reference proteome</keyword>